<dbReference type="AlphaFoldDB" id="A0A0D1LDY3"/>
<gene>
    <name evidence="1" type="ORF">QX99_02356</name>
</gene>
<protein>
    <submittedName>
        <fullName evidence="1">Uncharacterized protein</fullName>
    </submittedName>
</protein>
<keyword evidence="2" id="KW-1185">Reference proteome</keyword>
<evidence type="ECO:0000313" key="1">
    <source>
        <dbReference type="EMBL" id="KIU18945.1"/>
    </source>
</evidence>
<accession>A0A0D1LDY3</accession>
<dbReference type="Proteomes" id="UP000032287">
    <property type="component" value="Unassembled WGS sequence"/>
</dbReference>
<dbReference type="EMBL" id="JWHU01000044">
    <property type="protein sequence ID" value="KIU18945.1"/>
    <property type="molecule type" value="Genomic_DNA"/>
</dbReference>
<dbReference type="RefSeq" id="WP_043712533.1">
    <property type="nucleotide sequence ID" value="NZ_JWHU01000044.1"/>
</dbReference>
<proteinExistence type="predicted"/>
<reference evidence="1 2" key="1">
    <citation type="journal article" date="2015" name="Microbiology (Mosc.)">
        <title>Genomics of the Weissella cibaria species with an examination of its metabolic traits.</title>
        <authorList>
            <person name="Lynch K.M."/>
            <person name="Lucid A."/>
            <person name="Arendt E.K."/>
            <person name="Sleator R.D."/>
            <person name="Lucey B."/>
            <person name="Coffey A."/>
        </authorList>
    </citation>
    <scope>NUCLEOTIDE SEQUENCE [LARGE SCALE GENOMIC DNA]</scope>
    <source>
        <strain evidence="1 2">MG1</strain>
    </source>
</reference>
<evidence type="ECO:0000313" key="2">
    <source>
        <dbReference type="Proteomes" id="UP000032287"/>
    </source>
</evidence>
<organism evidence="1 2">
    <name type="scientific">Weissella cibaria</name>
    <dbReference type="NCBI Taxonomy" id="137591"/>
    <lineage>
        <taxon>Bacteria</taxon>
        <taxon>Bacillati</taxon>
        <taxon>Bacillota</taxon>
        <taxon>Bacilli</taxon>
        <taxon>Lactobacillales</taxon>
        <taxon>Lactobacillaceae</taxon>
        <taxon>Weissella</taxon>
    </lineage>
</organism>
<comment type="caution">
    <text evidence="1">The sequence shown here is derived from an EMBL/GenBank/DDBJ whole genome shotgun (WGS) entry which is preliminary data.</text>
</comment>
<sequence length="100" mass="11574">MAKPQFKKAVDTNIKTDLPTLRQPEKFMERTEQISWSELEKQIGAETETFEREVFSVNIEPTVKKVIQKAGNKIGRNKGGSREIVKEAIVEYFRNHPELI</sequence>
<dbReference type="PATRIC" id="fig|137591.25.peg.2312"/>
<name>A0A0D1LDY3_9LACO</name>